<dbReference type="AlphaFoldDB" id="A0A7C8MQY1"/>
<accession>A0A7C8MQY1</accession>
<evidence type="ECO:0000256" key="6">
    <source>
        <dbReference type="ARBA" id="ARBA00022692"/>
    </source>
</evidence>
<feature type="transmembrane region" description="Helical" evidence="13">
    <location>
        <begin position="558"/>
        <end position="576"/>
    </location>
</feature>
<evidence type="ECO:0000256" key="11">
    <source>
        <dbReference type="ARBA" id="ARBA00083178"/>
    </source>
</evidence>
<dbReference type="InterPro" id="IPR036259">
    <property type="entry name" value="MFS_trans_sf"/>
</dbReference>
<keyword evidence="8 13" id="KW-0472">Membrane</keyword>
<feature type="transmembrane region" description="Helical" evidence="13">
    <location>
        <begin position="87"/>
        <end position="112"/>
    </location>
</feature>
<comment type="similarity">
    <text evidence="3">Belongs to the major facilitator superfamily. TCR/Tet family.</text>
</comment>
<dbReference type="PROSITE" id="PS50850">
    <property type="entry name" value="MFS"/>
    <property type="match status" value="1"/>
</dbReference>
<name>A0A7C8MQY1_9PLEO</name>
<keyword evidence="5" id="KW-0926">Vacuole</keyword>
<dbReference type="Pfam" id="PF07690">
    <property type="entry name" value="MFS_1"/>
    <property type="match status" value="1"/>
</dbReference>
<comment type="function">
    <text evidence="9">Efflux pump; part of the gene cluster that mediates the biosynthesis of dothistromin (DOTH), a polyketide toxin very similar in structure to the aflatoxin precursor, versicolorin B. One function of dotC may be to transport early-stage dothistromin biosynthetic intermediates from the cytoplasm into vacuoles, thereby affecting the rate of dothistromin production.</text>
</comment>
<dbReference type="Proteomes" id="UP000481861">
    <property type="component" value="Unassembled WGS sequence"/>
</dbReference>
<feature type="transmembrane region" description="Helical" evidence="13">
    <location>
        <begin position="213"/>
        <end position="235"/>
    </location>
</feature>
<evidence type="ECO:0000256" key="4">
    <source>
        <dbReference type="ARBA" id="ARBA00022475"/>
    </source>
</evidence>
<dbReference type="PRINTS" id="PR01036">
    <property type="entry name" value="TCRTETB"/>
</dbReference>
<evidence type="ECO:0000256" key="5">
    <source>
        <dbReference type="ARBA" id="ARBA00022554"/>
    </source>
</evidence>
<keyword evidence="4" id="KW-1003">Cell membrane</keyword>
<dbReference type="Gene3D" id="1.20.1250.20">
    <property type="entry name" value="MFS general substrate transporter like domains"/>
    <property type="match status" value="1"/>
</dbReference>
<feature type="compositionally biased region" description="Basic and acidic residues" evidence="12">
    <location>
        <begin position="585"/>
        <end position="607"/>
    </location>
</feature>
<dbReference type="InterPro" id="IPR011701">
    <property type="entry name" value="MFS"/>
</dbReference>
<keyword evidence="16" id="KW-1185">Reference proteome</keyword>
<evidence type="ECO:0000256" key="7">
    <source>
        <dbReference type="ARBA" id="ARBA00022989"/>
    </source>
</evidence>
<feature type="transmembrane region" description="Helical" evidence="13">
    <location>
        <begin position="247"/>
        <end position="266"/>
    </location>
</feature>
<dbReference type="GO" id="GO:0005886">
    <property type="term" value="C:plasma membrane"/>
    <property type="evidence" value="ECO:0007669"/>
    <property type="project" value="UniProtKB-SubCell"/>
</dbReference>
<evidence type="ECO:0000256" key="13">
    <source>
        <dbReference type="SAM" id="Phobius"/>
    </source>
</evidence>
<evidence type="ECO:0000313" key="15">
    <source>
        <dbReference type="EMBL" id="KAF2874904.1"/>
    </source>
</evidence>
<keyword evidence="7 13" id="KW-1133">Transmembrane helix</keyword>
<sequence>MGDEQTLPTTEHAQDKDKTTTEHARDKETRIVTPPSSHSSRTEKESIHPNVSQPDAMVELSGRPAPEAPEVPEVPEDEKPQRGKLKIALIMLSLGISVLLVAIDITIVTTALPTIAEQFNSASGYTWVGSAYLIANSAATPIWGKVSDIFGRKPCLLVTMSIFFVGSLLAAVSVNMGMLIAARVVQGIGGGGLIVLVNITISDLFPMRERGAYFGIIGGVWALASSLGPVVGGLFTQKVSWRWCFYVNLPFGGLAFIIVLLVLDVHTPKTPLRKGLQAVDWIGSLTMVSGTIMLLLGLEFGGVSYPWKSATVICLILFGAITIGLFFFIEHRLAPYPLMPLDLFSKRSNLAALSVCFFHAYVFISGSYFLPLYFQAVLGATPILSGVYLLPTAVSLSILSAITGIFIKKTGQYLPPIWFGMFFMAVGFGLFIDLGPKSSWAKIIVYQIIAGIGVGPNFQSPLIALQSLVPKRDIATATATFGFIRNLGSAIAIVVGSVVFQNGMISKQPMLQEALGPQIASAFGGGSAGANVGLIQSLPDNQKVVARQAFSDSLSKMWIMYVAFAAAGLAASFFITKNVLAKEHEETKTGLDEEKRKRQERQVERAEKKKKRASKGELPVDTEAQAGAVTTDQKKGMKV</sequence>
<reference evidence="15 16" key="1">
    <citation type="submission" date="2020-01" db="EMBL/GenBank/DDBJ databases">
        <authorList>
            <consortium name="DOE Joint Genome Institute"/>
            <person name="Haridas S."/>
            <person name="Albert R."/>
            <person name="Binder M."/>
            <person name="Bloem J."/>
            <person name="Labutti K."/>
            <person name="Salamov A."/>
            <person name="Andreopoulos B."/>
            <person name="Baker S.E."/>
            <person name="Barry K."/>
            <person name="Bills G."/>
            <person name="Bluhm B.H."/>
            <person name="Cannon C."/>
            <person name="Castanera R."/>
            <person name="Culley D.E."/>
            <person name="Daum C."/>
            <person name="Ezra D."/>
            <person name="Gonzalez J.B."/>
            <person name="Henrissat B."/>
            <person name="Kuo A."/>
            <person name="Liang C."/>
            <person name="Lipzen A."/>
            <person name="Lutzoni F."/>
            <person name="Magnuson J."/>
            <person name="Mondo S."/>
            <person name="Nolan M."/>
            <person name="Ohm R."/>
            <person name="Pangilinan J."/>
            <person name="Park H.-J.H."/>
            <person name="Ramirez L."/>
            <person name="Alfaro M."/>
            <person name="Sun H."/>
            <person name="Tritt A."/>
            <person name="Yoshinaga Y."/>
            <person name="Zwiers L.-H.L."/>
            <person name="Turgeon B.G."/>
            <person name="Goodwin S.B."/>
            <person name="Spatafora J.W."/>
            <person name="Crous P.W."/>
            <person name="Grigoriev I.V."/>
        </authorList>
    </citation>
    <scope>NUCLEOTIDE SEQUENCE [LARGE SCALE GENOMIC DNA]</scope>
    <source>
        <strain evidence="15 16">CBS 611.86</strain>
    </source>
</reference>
<evidence type="ECO:0000256" key="1">
    <source>
        <dbReference type="ARBA" id="ARBA00004128"/>
    </source>
</evidence>
<feature type="transmembrane region" description="Helical" evidence="13">
    <location>
        <begin position="413"/>
        <end position="432"/>
    </location>
</feature>
<evidence type="ECO:0000256" key="10">
    <source>
        <dbReference type="ARBA" id="ARBA00069956"/>
    </source>
</evidence>
<feature type="compositionally biased region" description="Polar residues" evidence="12">
    <location>
        <begin position="1"/>
        <end position="11"/>
    </location>
</feature>
<feature type="domain" description="Major facilitator superfamily (MFS) profile" evidence="14">
    <location>
        <begin position="90"/>
        <end position="580"/>
    </location>
</feature>
<proteinExistence type="inferred from homology"/>
<dbReference type="FunFam" id="1.20.1720.10:FF:000014">
    <property type="entry name" value="MFS drug transporter, putative"/>
    <property type="match status" value="1"/>
</dbReference>
<evidence type="ECO:0000256" key="8">
    <source>
        <dbReference type="ARBA" id="ARBA00023136"/>
    </source>
</evidence>
<feature type="compositionally biased region" description="Basic and acidic residues" evidence="12">
    <location>
        <begin position="12"/>
        <end position="30"/>
    </location>
</feature>
<feature type="transmembrane region" description="Helical" evidence="13">
    <location>
        <begin position="310"/>
        <end position="329"/>
    </location>
</feature>
<comment type="subcellular location">
    <subcellularLocation>
        <location evidence="2">Cell membrane</location>
        <topology evidence="2">Multi-pass membrane protein</topology>
    </subcellularLocation>
    <subcellularLocation>
        <location evidence="1">Vacuole membrane</location>
        <topology evidence="1">Multi-pass membrane protein</topology>
    </subcellularLocation>
</comment>
<feature type="transmembrane region" description="Helical" evidence="13">
    <location>
        <begin position="477"/>
        <end position="500"/>
    </location>
</feature>
<dbReference type="InterPro" id="IPR020846">
    <property type="entry name" value="MFS_dom"/>
</dbReference>
<keyword evidence="6 13" id="KW-0812">Transmembrane</keyword>
<dbReference type="FunFam" id="1.20.1250.20:FF:000196">
    <property type="entry name" value="MFS toxin efflux pump (AflT)"/>
    <property type="match status" value="1"/>
</dbReference>
<evidence type="ECO:0000313" key="16">
    <source>
        <dbReference type="Proteomes" id="UP000481861"/>
    </source>
</evidence>
<dbReference type="GO" id="GO:0022857">
    <property type="term" value="F:transmembrane transporter activity"/>
    <property type="evidence" value="ECO:0007669"/>
    <property type="project" value="InterPro"/>
</dbReference>
<protein>
    <recommendedName>
        <fullName evidence="10">Efflux pump dotC</fullName>
    </recommendedName>
    <alternativeName>
        <fullName evidence="11">Dothistromin biosynthesis protein C</fullName>
    </alternativeName>
</protein>
<feature type="transmembrane region" description="Helical" evidence="13">
    <location>
        <begin position="155"/>
        <end position="174"/>
    </location>
</feature>
<feature type="transmembrane region" description="Helical" evidence="13">
    <location>
        <begin position="386"/>
        <end position="406"/>
    </location>
</feature>
<comment type="caution">
    <text evidence="15">The sequence shown here is derived from an EMBL/GenBank/DDBJ whole genome shotgun (WGS) entry which is preliminary data.</text>
</comment>
<dbReference type="PANTHER" id="PTHR23501:SF102">
    <property type="entry name" value="DRUG TRANSPORTER, PUTATIVE (AFU_ORTHOLOGUE AFUA_3G08530)-RELATED"/>
    <property type="match status" value="1"/>
</dbReference>
<feature type="transmembrane region" description="Helical" evidence="13">
    <location>
        <begin position="124"/>
        <end position="143"/>
    </location>
</feature>
<dbReference type="Gene3D" id="1.20.1720.10">
    <property type="entry name" value="Multidrug resistance protein D"/>
    <property type="match status" value="1"/>
</dbReference>
<dbReference type="EMBL" id="JAADJZ010000005">
    <property type="protein sequence ID" value="KAF2874904.1"/>
    <property type="molecule type" value="Genomic_DNA"/>
</dbReference>
<feature type="transmembrane region" description="Helical" evidence="13">
    <location>
        <begin position="350"/>
        <end position="374"/>
    </location>
</feature>
<feature type="transmembrane region" description="Helical" evidence="13">
    <location>
        <begin position="444"/>
        <end position="465"/>
    </location>
</feature>
<gene>
    <name evidence="15" type="ORF">BDV95DRAFT_591671</name>
</gene>
<evidence type="ECO:0000256" key="3">
    <source>
        <dbReference type="ARBA" id="ARBA00007520"/>
    </source>
</evidence>
<feature type="transmembrane region" description="Helical" evidence="13">
    <location>
        <begin position="278"/>
        <end position="298"/>
    </location>
</feature>
<dbReference type="CDD" id="cd17502">
    <property type="entry name" value="MFS_Azr1_MDR_like"/>
    <property type="match status" value="1"/>
</dbReference>
<organism evidence="15 16">
    <name type="scientific">Massariosphaeria phaeospora</name>
    <dbReference type="NCBI Taxonomy" id="100035"/>
    <lineage>
        <taxon>Eukaryota</taxon>
        <taxon>Fungi</taxon>
        <taxon>Dikarya</taxon>
        <taxon>Ascomycota</taxon>
        <taxon>Pezizomycotina</taxon>
        <taxon>Dothideomycetes</taxon>
        <taxon>Pleosporomycetidae</taxon>
        <taxon>Pleosporales</taxon>
        <taxon>Pleosporales incertae sedis</taxon>
        <taxon>Massariosphaeria</taxon>
    </lineage>
</organism>
<dbReference type="OrthoDB" id="10021397at2759"/>
<dbReference type="GO" id="GO:0005774">
    <property type="term" value="C:vacuolar membrane"/>
    <property type="evidence" value="ECO:0007669"/>
    <property type="project" value="UniProtKB-SubCell"/>
</dbReference>
<dbReference type="PANTHER" id="PTHR23501">
    <property type="entry name" value="MAJOR FACILITATOR SUPERFAMILY"/>
    <property type="match status" value="1"/>
</dbReference>
<evidence type="ECO:0000259" key="14">
    <source>
        <dbReference type="PROSITE" id="PS50850"/>
    </source>
</evidence>
<evidence type="ECO:0000256" key="9">
    <source>
        <dbReference type="ARBA" id="ARBA00057269"/>
    </source>
</evidence>
<evidence type="ECO:0000256" key="2">
    <source>
        <dbReference type="ARBA" id="ARBA00004651"/>
    </source>
</evidence>
<dbReference type="SUPFAM" id="SSF103473">
    <property type="entry name" value="MFS general substrate transporter"/>
    <property type="match status" value="2"/>
</dbReference>
<feature type="region of interest" description="Disordered" evidence="12">
    <location>
        <begin position="585"/>
        <end position="639"/>
    </location>
</feature>
<evidence type="ECO:0000256" key="12">
    <source>
        <dbReference type="SAM" id="MobiDB-lite"/>
    </source>
</evidence>
<feature type="transmembrane region" description="Helical" evidence="13">
    <location>
        <begin position="180"/>
        <end position="201"/>
    </location>
</feature>
<feature type="region of interest" description="Disordered" evidence="12">
    <location>
        <begin position="1"/>
        <end position="79"/>
    </location>
</feature>